<feature type="region of interest" description="Disordered" evidence="1">
    <location>
        <begin position="324"/>
        <end position="344"/>
    </location>
</feature>
<dbReference type="Pfam" id="PF04827">
    <property type="entry name" value="Plant_tran"/>
    <property type="match status" value="1"/>
</dbReference>
<evidence type="ECO:0000256" key="1">
    <source>
        <dbReference type="SAM" id="MobiDB-lite"/>
    </source>
</evidence>
<evidence type="ECO:0000313" key="3">
    <source>
        <dbReference type="EnsemblPlants" id="Bo3g060390.1"/>
    </source>
</evidence>
<evidence type="ECO:0000313" key="4">
    <source>
        <dbReference type="Proteomes" id="UP000032141"/>
    </source>
</evidence>
<dbReference type="EnsemblPlants" id="Bo3g060390.1">
    <property type="protein sequence ID" value="Bo3g060390.1"/>
    <property type="gene ID" value="Bo3g060390"/>
</dbReference>
<dbReference type="HOGENOM" id="CLU_012390_5_2_1"/>
<dbReference type="Gramene" id="Bo3g060390.1">
    <property type="protein sequence ID" value="Bo3g060390.1"/>
    <property type="gene ID" value="Bo3g060390"/>
</dbReference>
<organism evidence="3 4">
    <name type="scientific">Brassica oleracea var. oleracea</name>
    <dbReference type="NCBI Taxonomy" id="109376"/>
    <lineage>
        <taxon>Eukaryota</taxon>
        <taxon>Viridiplantae</taxon>
        <taxon>Streptophyta</taxon>
        <taxon>Embryophyta</taxon>
        <taxon>Tracheophyta</taxon>
        <taxon>Spermatophyta</taxon>
        <taxon>Magnoliopsida</taxon>
        <taxon>eudicotyledons</taxon>
        <taxon>Gunneridae</taxon>
        <taxon>Pentapetalae</taxon>
        <taxon>rosids</taxon>
        <taxon>malvids</taxon>
        <taxon>Brassicales</taxon>
        <taxon>Brassicaceae</taxon>
        <taxon>Brassiceae</taxon>
        <taxon>Brassica</taxon>
    </lineage>
</organism>
<sequence>MAVGVSVGGNVVCVGGVIDCVLFDRRRGVSLALLQDSASISSSLIGEESQSLFRWLDGSLSWWLDGSPRRWKTSISLSTAQLDEVKESLNNCGNVSESLNNCVLVYGSTSYERRWFGSRGHQCSTKGSRDIKVQIKMVRIKRHQGLTTIAIQISNFVDLLNSQQDTVFGYVQDNVEVSSSQIPFFTSRAKEEDSPAERGERMTWTPVDDIALISAWLNTSKDPIVGNEQRAGSEVREASHCKQRWQKINDQVNKFCGSYEAASRERSSGQNETDVLKLAHEIFYNNHKKKFTLEHAWKELRNGQKWCDLSGSKTKGSAKRRNLFDDSAQSSSSHAFEATTGEDKQATIRPAGVKALKGHGKKTMAEGKALNEVQIMWTIKKEDLAVKERLSKMRLLDSLLAKQELAEYEEELKKKFITELLSSYGVKMEASRVEESRSGSSKRRRRKKRVYIERNREADNLRMWNDYFSETPTYPDNLFHRRFRMNKPLFMKIVDRLSNEMEFFQQKQDGLGRLGLSTLQKCTATIRVLAYGTAANAVDEYLRLGSTTTRSCLKIFVEGIHRRFPGMIGSIDCMHWEWKNCPTAWKGTLNDINVLDRSPVFDDIIKGQAPQVTFYVNRREYNLAYYLTDGPKAVSFAQHQEAVRKDVERAFGVLQARFAIVKNPSLFWDKVKIGKIMRACIILHNMIVEDERDGYTQYYVSEFQQGEDNRSSHVYLTYSTDIPTNIANMMGVRTRIRDKQMHQQLKANLVENIWRKFGRDEDNN</sequence>
<dbReference type="Proteomes" id="UP000032141">
    <property type="component" value="Chromosome C3"/>
</dbReference>
<protein>
    <recommendedName>
        <fullName evidence="2">No apical meristem-associated C-terminal domain-containing protein</fullName>
    </recommendedName>
</protein>
<keyword evidence="4" id="KW-1185">Reference proteome</keyword>
<feature type="domain" description="No apical meristem-associated C-terminal" evidence="2">
    <location>
        <begin position="289"/>
        <end position="399"/>
    </location>
</feature>
<dbReference type="PANTHER" id="PTHR47150">
    <property type="entry name" value="OS12G0169200 PROTEIN"/>
    <property type="match status" value="1"/>
</dbReference>
<dbReference type="InterPro" id="IPR006912">
    <property type="entry name" value="Harbinger_derived_prot"/>
</dbReference>
<accession>A0A0D3B9X6</accession>
<name>A0A0D3B9X6_BRAOL</name>
<dbReference type="InterPro" id="IPR029466">
    <property type="entry name" value="NAM-associated_C"/>
</dbReference>
<reference evidence="3" key="2">
    <citation type="submission" date="2015-03" db="UniProtKB">
        <authorList>
            <consortium name="EnsemblPlants"/>
        </authorList>
    </citation>
    <scope>IDENTIFICATION</scope>
</reference>
<dbReference type="STRING" id="109376.A0A0D3B9X6"/>
<dbReference type="Pfam" id="PF14303">
    <property type="entry name" value="NAM-associated"/>
    <property type="match status" value="1"/>
</dbReference>
<proteinExistence type="predicted"/>
<dbReference type="AlphaFoldDB" id="A0A0D3B9X6"/>
<evidence type="ECO:0000259" key="2">
    <source>
        <dbReference type="Pfam" id="PF14303"/>
    </source>
</evidence>
<reference evidence="3 4" key="1">
    <citation type="journal article" date="2014" name="Genome Biol.">
        <title>Transcriptome and methylome profiling reveals relics of genome dominance in the mesopolyploid Brassica oleracea.</title>
        <authorList>
            <person name="Parkin I.A."/>
            <person name="Koh C."/>
            <person name="Tang H."/>
            <person name="Robinson S.J."/>
            <person name="Kagale S."/>
            <person name="Clarke W.E."/>
            <person name="Town C.D."/>
            <person name="Nixon J."/>
            <person name="Krishnakumar V."/>
            <person name="Bidwell S.L."/>
            <person name="Denoeud F."/>
            <person name="Belcram H."/>
            <person name="Links M.G."/>
            <person name="Just J."/>
            <person name="Clarke C."/>
            <person name="Bender T."/>
            <person name="Huebert T."/>
            <person name="Mason A.S."/>
            <person name="Pires J.C."/>
            <person name="Barker G."/>
            <person name="Moore J."/>
            <person name="Walley P.G."/>
            <person name="Manoli S."/>
            <person name="Batley J."/>
            <person name="Edwards D."/>
            <person name="Nelson M.N."/>
            <person name="Wang X."/>
            <person name="Paterson A.H."/>
            <person name="King G."/>
            <person name="Bancroft I."/>
            <person name="Chalhoub B."/>
            <person name="Sharpe A.G."/>
        </authorList>
    </citation>
    <scope>NUCLEOTIDE SEQUENCE</scope>
    <source>
        <strain evidence="3 4">cv. TO1000</strain>
    </source>
</reference>
<dbReference type="PANTHER" id="PTHR47150:SF5">
    <property type="entry name" value="OS07G0546750 PROTEIN"/>
    <property type="match status" value="1"/>
</dbReference>